<dbReference type="EMBL" id="BDRX01000130">
    <property type="protein sequence ID" value="GBF98606.1"/>
    <property type="molecule type" value="Genomic_DNA"/>
</dbReference>
<evidence type="ECO:0000256" key="1">
    <source>
        <dbReference type="SAM" id="MobiDB-lite"/>
    </source>
</evidence>
<proteinExistence type="predicted"/>
<accession>A0A2V0PFN7</accession>
<evidence type="ECO:0000256" key="2">
    <source>
        <dbReference type="SAM" id="Phobius"/>
    </source>
</evidence>
<comment type="caution">
    <text evidence="3">The sequence shown here is derived from an EMBL/GenBank/DDBJ whole genome shotgun (WGS) entry which is preliminary data.</text>
</comment>
<evidence type="ECO:0000313" key="3">
    <source>
        <dbReference type="EMBL" id="GBF98606.1"/>
    </source>
</evidence>
<name>A0A2V0PFN7_9CHLO</name>
<keyword evidence="2" id="KW-1133">Transmembrane helix</keyword>
<dbReference type="AlphaFoldDB" id="A0A2V0PFN7"/>
<dbReference type="InParanoid" id="A0A2V0PFN7"/>
<feature type="transmembrane region" description="Helical" evidence="2">
    <location>
        <begin position="122"/>
        <end position="149"/>
    </location>
</feature>
<reference evidence="3 4" key="1">
    <citation type="journal article" date="2018" name="Sci. Rep.">
        <title>Raphidocelis subcapitata (=Pseudokirchneriella subcapitata) provides an insight into genome evolution and environmental adaptations in the Sphaeropleales.</title>
        <authorList>
            <person name="Suzuki S."/>
            <person name="Yamaguchi H."/>
            <person name="Nakajima N."/>
            <person name="Kawachi M."/>
        </authorList>
    </citation>
    <scope>NUCLEOTIDE SEQUENCE [LARGE SCALE GENOMIC DNA]</scope>
    <source>
        <strain evidence="3 4">NIES-35</strain>
    </source>
</reference>
<gene>
    <name evidence="3" type="ORF">Rsub_10795</name>
</gene>
<sequence length="240" mass="25360">MAAASRGAARLGAARAAAPAAALRLPRRRVHAPLPAPQPHSQQQRPPPPAAYNAGAYPGGGYEQPQPQAEAQKDLVARAFDFCGAAAMRFAAAAVARSTDVVCALAPDATPRPKVETAVKGALALLALALLKSVLSFVLVVGAAALALYTVTQVFAWDLTGAGRQPPPQQGGPRQQYGQQYGQQQAYGQPQYAWQQAYGQQQQQQQPPPPQGYGQQQQWYAPPGWPPRPSQGDVIDVSRG</sequence>
<dbReference type="Proteomes" id="UP000247498">
    <property type="component" value="Unassembled WGS sequence"/>
</dbReference>
<protein>
    <submittedName>
        <fullName evidence="3">Uncharacterized protein</fullName>
    </submittedName>
</protein>
<feature type="compositionally biased region" description="Low complexity" evidence="1">
    <location>
        <begin position="212"/>
        <end position="222"/>
    </location>
</feature>
<keyword evidence="2" id="KW-0812">Transmembrane</keyword>
<evidence type="ECO:0000313" key="4">
    <source>
        <dbReference type="Proteomes" id="UP000247498"/>
    </source>
</evidence>
<feature type="region of interest" description="Disordered" evidence="1">
    <location>
        <begin position="164"/>
        <end position="240"/>
    </location>
</feature>
<keyword evidence="2" id="KW-0472">Membrane</keyword>
<keyword evidence="4" id="KW-1185">Reference proteome</keyword>
<organism evidence="3 4">
    <name type="scientific">Raphidocelis subcapitata</name>
    <dbReference type="NCBI Taxonomy" id="307507"/>
    <lineage>
        <taxon>Eukaryota</taxon>
        <taxon>Viridiplantae</taxon>
        <taxon>Chlorophyta</taxon>
        <taxon>core chlorophytes</taxon>
        <taxon>Chlorophyceae</taxon>
        <taxon>CS clade</taxon>
        <taxon>Sphaeropleales</taxon>
        <taxon>Selenastraceae</taxon>
        <taxon>Raphidocelis</taxon>
    </lineage>
</organism>
<feature type="compositionally biased region" description="Low complexity" evidence="1">
    <location>
        <begin position="171"/>
        <end position="205"/>
    </location>
</feature>
<feature type="region of interest" description="Disordered" evidence="1">
    <location>
        <begin position="20"/>
        <end position="70"/>
    </location>
</feature>